<keyword evidence="2" id="KW-0812">Transmembrane</keyword>
<feature type="transmembrane region" description="Helical" evidence="2">
    <location>
        <begin position="30"/>
        <end position="53"/>
    </location>
</feature>
<feature type="transmembrane region" description="Helical" evidence="2">
    <location>
        <begin position="173"/>
        <end position="193"/>
    </location>
</feature>
<reference evidence="3" key="1">
    <citation type="journal article" date="2020" name="Stud. Mycol.">
        <title>101 Dothideomycetes genomes: a test case for predicting lifestyles and emergence of pathogens.</title>
        <authorList>
            <person name="Haridas S."/>
            <person name="Albert R."/>
            <person name="Binder M."/>
            <person name="Bloem J."/>
            <person name="Labutti K."/>
            <person name="Salamov A."/>
            <person name="Andreopoulos B."/>
            <person name="Baker S."/>
            <person name="Barry K."/>
            <person name="Bills G."/>
            <person name="Bluhm B."/>
            <person name="Cannon C."/>
            <person name="Castanera R."/>
            <person name="Culley D."/>
            <person name="Daum C."/>
            <person name="Ezra D."/>
            <person name="Gonzalez J."/>
            <person name="Henrissat B."/>
            <person name="Kuo A."/>
            <person name="Liang C."/>
            <person name="Lipzen A."/>
            <person name="Lutzoni F."/>
            <person name="Magnuson J."/>
            <person name="Mondo S."/>
            <person name="Nolan M."/>
            <person name="Ohm R."/>
            <person name="Pangilinan J."/>
            <person name="Park H.-J."/>
            <person name="Ramirez L."/>
            <person name="Alfaro M."/>
            <person name="Sun H."/>
            <person name="Tritt A."/>
            <person name="Yoshinaga Y."/>
            <person name="Zwiers L.-H."/>
            <person name="Turgeon B."/>
            <person name="Goodwin S."/>
            <person name="Spatafora J."/>
            <person name="Crous P."/>
            <person name="Grigoriev I."/>
        </authorList>
    </citation>
    <scope>NUCLEOTIDE SEQUENCE</scope>
    <source>
        <strain evidence="3">CBS 122367</strain>
    </source>
</reference>
<name>A0A6G1JIU8_9PLEO</name>
<keyword evidence="2" id="KW-0472">Membrane</keyword>
<keyword evidence="2" id="KW-1133">Transmembrane helix</keyword>
<dbReference type="GO" id="GO:0016020">
    <property type="term" value="C:membrane"/>
    <property type="evidence" value="ECO:0007669"/>
    <property type="project" value="TreeGrafter"/>
</dbReference>
<dbReference type="Proteomes" id="UP000799291">
    <property type="component" value="Unassembled WGS sequence"/>
</dbReference>
<feature type="transmembrane region" description="Helical" evidence="2">
    <location>
        <begin position="138"/>
        <end position="161"/>
    </location>
</feature>
<evidence type="ECO:0000313" key="3">
    <source>
        <dbReference type="EMBL" id="KAF2690474.1"/>
    </source>
</evidence>
<evidence type="ECO:0000313" key="4">
    <source>
        <dbReference type="Proteomes" id="UP000799291"/>
    </source>
</evidence>
<feature type="region of interest" description="Disordered" evidence="1">
    <location>
        <begin position="253"/>
        <end position="277"/>
    </location>
</feature>
<accession>A0A6G1JIU8</accession>
<protein>
    <recommendedName>
        <fullName evidence="5">FAR-17a/AIG1-like protein</fullName>
    </recommendedName>
</protein>
<dbReference type="PANTHER" id="PTHR12242:SF1">
    <property type="entry name" value="MYND-TYPE DOMAIN-CONTAINING PROTEIN"/>
    <property type="match status" value="1"/>
</dbReference>
<proteinExistence type="predicted"/>
<sequence>MPFWKRSGAREDAGFDPSFRFETSWVLPPVVLFAIRALLGLYAFVTLFTIFGWNGSHGMSVESRHSFSYFTNLTYWGLAFYYVFGALHTCSYLITGTPFLARWPRVLQVAHSMFYSTIVVYPWIVTAVYWALLAPSDGFPSIFATWSNSSQHALNAAYALFEILFPRTEPLPFLHLVPIVLLLALYLGLAYLTHATEGFYVYDFLDLDKHSDGIVAAYIVGILVGSIIVFLIVRYVIMLRVWITEKKLGKSGKFRRGTRVGDEEHGKSIPLHSMSGK</sequence>
<dbReference type="OrthoDB" id="419711at2759"/>
<dbReference type="EMBL" id="MU005571">
    <property type="protein sequence ID" value="KAF2690474.1"/>
    <property type="molecule type" value="Genomic_DNA"/>
</dbReference>
<keyword evidence="4" id="KW-1185">Reference proteome</keyword>
<gene>
    <name evidence="3" type="ORF">K458DRAFT_413257</name>
</gene>
<organism evidence="3 4">
    <name type="scientific">Lentithecium fluviatile CBS 122367</name>
    <dbReference type="NCBI Taxonomy" id="1168545"/>
    <lineage>
        <taxon>Eukaryota</taxon>
        <taxon>Fungi</taxon>
        <taxon>Dikarya</taxon>
        <taxon>Ascomycota</taxon>
        <taxon>Pezizomycotina</taxon>
        <taxon>Dothideomycetes</taxon>
        <taxon>Pleosporomycetidae</taxon>
        <taxon>Pleosporales</taxon>
        <taxon>Massarineae</taxon>
        <taxon>Lentitheciaceae</taxon>
        <taxon>Lentithecium</taxon>
    </lineage>
</organism>
<evidence type="ECO:0008006" key="5">
    <source>
        <dbReference type="Google" id="ProtNLM"/>
    </source>
</evidence>
<feature type="transmembrane region" description="Helical" evidence="2">
    <location>
        <begin position="73"/>
        <end position="101"/>
    </location>
</feature>
<dbReference type="AlphaFoldDB" id="A0A6G1JIU8"/>
<evidence type="ECO:0000256" key="2">
    <source>
        <dbReference type="SAM" id="Phobius"/>
    </source>
</evidence>
<evidence type="ECO:0000256" key="1">
    <source>
        <dbReference type="SAM" id="MobiDB-lite"/>
    </source>
</evidence>
<dbReference type="PANTHER" id="PTHR12242">
    <property type="entry name" value="OS02G0130600 PROTEIN-RELATED"/>
    <property type="match status" value="1"/>
</dbReference>
<feature type="transmembrane region" description="Helical" evidence="2">
    <location>
        <begin position="113"/>
        <end position="132"/>
    </location>
</feature>
<feature type="transmembrane region" description="Helical" evidence="2">
    <location>
        <begin position="213"/>
        <end position="237"/>
    </location>
</feature>